<keyword evidence="2" id="KW-0812">Transmembrane</keyword>
<proteinExistence type="predicted"/>
<dbReference type="OrthoDB" id="3912985at2759"/>
<evidence type="ECO:0008006" key="5">
    <source>
        <dbReference type="Google" id="ProtNLM"/>
    </source>
</evidence>
<gene>
    <name evidence="3" type="ORF">RCC_09284</name>
</gene>
<keyword evidence="4" id="KW-1185">Reference proteome</keyword>
<evidence type="ECO:0000256" key="2">
    <source>
        <dbReference type="SAM" id="Phobius"/>
    </source>
</evidence>
<feature type="transmembrane region" description="Helical" evidence="2">
    <location>
        <begin position="196"/>
        <end position="215"/>
    </location>
</feature>
<dbReference type="Proteomes" id="UP000225277">
    <property type="component" value="Unassembled WGS sequence"/>
</dbReference>
<dbReference type="GeneID" id="35604356"/>
<dbReference type="RefSeq" id="XP_023630294.1">
    <property type="nucleotide sequence ID" value="XM_023774526.1"/>
</dbReference>
<organism evidence="3 4">
    <name type="scientific">Ramularia collo-cygni</name>
    <dbReference type="NCBI Taxonomy" id="112498"/>
    <lineage>
        <taxon>Eukaryota</taxon>
        <taxon>Fungi</taxon>
        <taxon>Dikarya</taxon>
        <taxon>Ascomycota</taxon>
        <taxon>Pezizomycotina</taxon>
        <taxon>Dothideomycetes</taxon>
        <taxon>Dothideomycetidae</taxon>
        <taxon>Mycosphaerellales</taxon>
        <taxon>Mycosphaerellaceae</taxon>
        <taxon>Ramularia</taxon>
    </lineage>
</organism>
<feature type="compositionally biased region" description="Low complexity" evidence="1">
    <location>
        <begin position="154"/>
        <end position="163"/>
    </location>
</feature>
<evidence type="ECO:0000313" key="4">
    <source>
        <dbReference type="Proteomes" id="UP000225277"/>
    </source>
</evidence>
<evidence type="ECO:0000313" key="3">
    <source>
        <dbReference type="EMBL" id="CZT23570.1"/>
    </source>
</evidence>
<dbReference type="AlphaFoldDB" id="A0A2D3V9I3"/>
<reference evidence="3 4" key="1">
    <citation type="submission" date="2016-03" db="EMBL/GenBank/DDBJ databases">
        <authorList>
            <person name="Ploux O."/>
        </authorList>
    </citation>
    <scope>NUCLEOTIDE SEQUENCE [LARGE SCALE GENOMIC DNA]</scope>
    <source>
        <strain evidence="3 4">URUG2</strain>
    </source>
</reference>
<evidence type="ECO:0000256" key="1">
    <source>
        <dbReference type="SAM" id="MobiDB-lite"/>
    </source>
</evidence>
<keyword evidence="2" id="KW-0472">Membrane</keyword>
<keyword evidence="2" id="KW-1133">Transmembrane helix</keyword>
<accession>A0A2D3V9I3</accession>
<protein>
    <recommendedName>
        <fullName evidence="5">Mid2 domain-containing protein</fullName>
    </recommendedName>
</protein>
<name>A0A2D3V9I3_9PEZI</name>
<dbReference type="STRING" id="112498.A0A2D3V9I3"/>
<dbReference type="EMBL" id="FJUY01000017">
    <property type="protein sequence ID" value="CZT23570.1"/>
    <property type="molecule type" value="Genomic_DNA"/>
</dbReference>
<sequence length="325" mass="34796">MANEKKCYFPDESEVDAQESTITPCNPTSSEHSACCPADSVCLSNGLCFQQNAWGNRVARSACTDSSWKDPSCASVCTDVFTNVPISMYLVEPDSPDGYFCCGGMYNGTACPTTTKNSNVPITLERGLVLFPNTSLTLSQYALSVAEDNDNNKKNNNNNTTTTALDSNPNLGESARSTASSAAVTDSNNNTTTAPIAVGVALGVCLLIVSALLLWQWRRARALQKDLATLRKEASFSHHHDASSPSMAWNNNNNNNNSNGGGYGSGSGNGIAYGMEQHRHTHSVDWFRGTTGETTPLAEAEGGNEKGRYMAKELPVDVNRLELQG</sequence>
<feature type="region of interest" description="Disordered" evidence="1">
    <location>
        <begin position="148"/>
        <end position="190"/>
    </location>
</feature>
<feature type="region of interest" description="Disordered" evidence="1">
    <location>
        <begin position="239"/>
        <end position="263"/>
    </location>
</feature>
<feature type="compositionally biased region" description="Low complexity" evidence="1">
    <location>
        <begin position="174"/>
        <end position="190"/>
    </location>
</feature>